<dbReference type="PANTHER" id="PTHR45670:SF1">
    <property type="entry name" value="E3 UBIQUITIN-PROTEIN LIGASE HECTD1"/>
    <property type="match status" value="1"/>
</dbReference>
<evidence type="ECO:0000313" key="9">
    <source>
        <dbReference type="EMBL" id="KMQ95681.1"/>
    </source>
</evidence>
<accession>A0A0J7KZ94</accession>
<feature type="region of interest" description="Disordered" evidence="7">
    <location>
        <begin position="39"/>
        <end position="63"/>
    </location>
</feature>
<dbReference type="Gene3D" id="3.90.1750.10">
    <property type="entry name" value="Hect, E3 ligase catalytic domains"/>
    <property type="match status" value="1"/>
</dbReference>
<dbReference type="GO" id="GO:0043161">
    <property type="term" value="P:proteasome-mediated ubiquitin-dependent protein catabolic process"/>
    <property type="evidence" value="ECO:0007669"/>
    <property type="project" value="TreeGrafter"/>
</dbReference>
<organism evidence="9 10">
    <name type="scientific">Lasius niger</name>
    <name type="common">Black garden ant</name>
    <dbReference type="NCBI Taxonomy" id="67767"/>
    <lineage>
        <taxon>Eukaryota</taxon>
        <taxon>Metazoa</taxon>
        <taxon>Ecdysozoa</taxon>
        <taxon>Arthropoda</taxon>
        <taxon>Hexapoda</taxon>
        <taxon>Insecta</taxon>
        <taxon>Pterygota</taxon>
        <taxon>Neoptera</taxon>
        <taxon>Endopterygota</taxon>
        <taxon>Hymenoptera</taxon>
        <taxon>Apocrita</taxon>
        <taxon>Aculeata</taxon>
        <taxon>Formicoidea</taxon>
        <taxon>Formicidae</taxon>
        <taxon>Formicinae</taxon>
        <taxon>Lasius</taxon>
        <taxon>Lasius</taxon>
    </lineage>
</organism>
<keyword evidence="3 6" id="KW-0808">Transferase</keyword>
<dbReference type="Gene3D" id="3.30.2410.10">
    <property type="entry name" value="Hect, E3 ligase catalytic domain"/>
    <property type="match status" value="1"/>
</dbReference>
<evidence type="ECO:0000256" key="5">
    <source>
        <dbReference type="PROSITE-ProRule" id="PRU00104"/>
    </source>
</evidence>
<evidence type="ECO:0000256" key="3">
    <source>
        <dbReference type="ARBA" id="ARBA00022679"/>
    </source>
</evidence>
<name>A0A0J7KZ94_LASNI</name>
<dbReference type="InterPro" id="IPR035983">
    <property type="entry name" value="Hect_E3_ubiquitin_ligase"/>
</dbReference>
<comment type="catalytic activity">
    <reaction evidence="1 6">
        <text>S-ubiquitinyl-[E2 ubiquitin-conjugating enzyme]-L-cysteine + [acceptor protein]-L-lysine = [E2 ubiquitin-conjugating enzyme]-L-cysteine + N(6)-ubiquitinyl-[acceptor protein]-L-lysine.</text>
        <dbReference type="EC" id="2.3.2.26"/>
    </reaction>
</comment>
<evidence type="ECO:0000256" key="1">
    <source>
        <dbReference type="ARBA" id="ARBA00000885"/>
    </source>
</evidence>
<dbReference type="PANTHER" id="PTHR45670">
    <property type="entry name" value="E3 UBIQUITIN-PROTEIN LIGASE TRIP12"/>
    <property type="match status" value="1"/>
</dbReference>
<dbReference type="PaxDb" id="67767-A0A0J7KZ94"/>
<dbReference type="STRING" id="67767.A0A0J7KZ94"/>
<evidence type="ECO:0000256" key="4">
    <source>
        <dbReference type="ARBA" id="ARBA00022786"/>
    </source>
</evidence>
<dbReference type="GO" id="GO:0016607">
    <property type="term" value="C:nuclear speck"/>
    <property type="evidence" value="ECO:0007669"/>
    <property type="project" value="TreeGrafter"/>
</dbReference>
<dbReference type="Proteomes" id="UP000036403">
    <property type="component" value="Unassembled WGS sequence"/>
</dbReference>
<dbReference type="PROSITE" id="PS50237">
    <property type="entry name" value="HECT"/>
    <property type="match status" value="1"/>
</dbReference>
<protein>
    <recommendedName>
        <fullName evidence="6">E3 ubiquitin-protein ligase</fullName>
        <ecNumber evidence="6">2.3.2.26</ecNumber>
    </recommendedName>
</protein>
<dbReference type="Pfam" id="PF00632">
    <property type="entry name" value="HECT"/>
    <property type="match status" value="1"/>
</dbReference>
<dbReference type="InterPro" id="IPR045322">
    <property type="entry name" value="HECTD1/TRIP12-like"/>
</dbReference>
<sequence length="969" mass="106837">MSVSVPNLACSDANNTLESTAATGLLETFAAMARRRTLGPTGGQHLASNSNTSSNPRGPNSVSSLVRLALSPNFPGGLLSTAQSYPSLTSSGQVAGSGVTTTTGPGLGQALTMSLTSTSSDSEQVSLEDFLESCGGVATSSAGGGRTTGGTTLLTELEDDEDGVLEEEEDNEENDQEEEDEENEEEGDGCEGEYEEVMVSRNLLAAFMEEEAPQSSKRRAWDDEFVLKRQFSALIPAFDPRPGRTNINQASNTTDLEVPPPGSEAQVNSRIGTLPMPRLSLSLKGPGFPGIPDIEIPLSDPHASIFQAVQELMQLTELGSRQEKLKRIWEPTYTIIYKEARDEELSGRATPIVTLYSRNVTQSANACTMEDVLQLLRHVFVLGTNRDDGTSVEQEESNDTTYWLHPDDFTSKKITNKIVQQIQDPLALAAGALPNWCEELARSCPFLLPFETRRLYFSCTAFGASRSIVWLQTQRDAILERQRAPGLSPRRDDSHEFRVGRLKHERVSVPRGEKLLDWAEQVLKVHANRKSILEVAFVGEEGTGLGPTLEFFALVAAELQRKDLSLWLCDDAADDNGMQILSEEQTCVPEEKIRPAGYYVTRASGLFPAPLPQDSAACDRAVRYFWFLGVFLAKVLQDNRLVDLPLSRPFLKLMCRGDISNNVNEKIGLTGITQDSMSSSMSSSFISEEGETDAAYSSLEPCPWYAGLLDIEDLAEVDPIRGEFLKEIQNAINKRDRTFSDDVNSADREMSLYITHPSGTSVAIEDLTLTMTYSPSSKVFQHDYVELVKGGSDIAVTIENAKEYTNLTINYCLNQGIYRQLEAFKLGFSKVFPMEKLHVFSPEEMRAMLCGEQNPQWTREDLLNYTEPKLGYTKESPGFQRFVNVLLSLTGSERKAFLQFATGCSALPPGGLCNLHPRLTVVRKVDAGSGGYPSVNTCVHYLKLPEYPTEEILKERLLAATRERGFHLN</sequence>
<evidence type="ECO:0000256" key="7">
    <source>
        <dbReference type="SAM" id="MobiDB-lite"/>
    </source>
</evidence>
<dbReference type="GO" id="GO:0009966">
    <property type="term" value="P:regulation of signal transduction"/>
    <property type="evidence" value="ECO:0007669"/>
    <property type="project" value="UniProtKB-ARBA"/>
</dbReference>
<comment type="similarity">
    <text evidence="2 6">Belongs to the UPL family. K-HECT subfamily.</text>
</comment>
<feature type="region of interest" description="Disordered" evidence="7">
    <location>
        <begin position="136"/>
        <end position="193"/>
    </location>
</feature>
<feature type="compositionally biased region" description="Acidic residues" evidence="7">
    <location>
        <begin position="156"/>
        <end position="193"/>
    </location>
</feature>
<dbReference type="CDD" id="cd00078">
    <property type="entry name" value="HECTc"/>
    <property type="match status" value="1"/>
</dbReference>
<dbReference type="AlphaFoldDB" id="A0A0J7KZ94"/>
<keyword evidence="4 5" id="KW-0833">Ubl conjugation pathway</keyword>
<feature type="compositionally biased region" description="Polar residues" evidence="7">
    <location>
        <begin position="46"/>
        <end position="63"/>
    </location>
</feature>
<comment type="caution">
    <text evidence="9">The sequence shown here is derived from an EMBL/GenBank/DDBJ whole genome shotgun (WGS) entry which is preliminary data.</text>
</comment>
<comment type="function">
    <text evidence="6">E3 ubiquitin-protein ligase which accepts ubiquitin from an E2 ubiquitin-conjugating enzyme in the form of a thioester and then directly transfers the ubiquitin to targeted substrates.</text>
</comment>
<dbReference type="EMBL" id="LBMM01001825">
    <property type="protein sequence ID" value="KMQ95681.1"/>
    <property type="molecule type" value="Genomic_DNA"/>
</dbReference>
<dbReference type="EC" id="2.3.2.26" evidence="6"/>
<reference evidence="9 10" key="1">
    <citation type="submission" date="2015-04" db="EMBL/GenBank/DDBJ databases">
        <title>Lasius niger genome sequencing.</title>
        <authorList>
            <person name="Konorov E.A."/>
            <person name="Nikitin M.A."/>
            <person name="Kirill M.V."/>
            <person name="Chang P."/>
        </authorList>
    </citation>
    <scope>NUCLEOTIDE SEQUENCE [LARGE SCALE GENOMIC DNA]</scope>
    <source>
        <tissue evidence="9">Whole</tissue>
    </source>
</reference>
<dbReference type="SUPFAM" id="SSF56204">
    <property type="entry name" value="Hect, E3 ligase catalytic domain"/>
    <property type="match status" value="1"/>
</dbReference>
<gene>
    <name evidence="9" type="ORF">RF55_4087</name>
</gene>
<dbReference type="GO" id="GO:0070534">
    <property type="term" value="P:protein K63-linked ubiquitination"/>
    <property type="evidence" value="ECO:0007669"/>
    <property type="project" value="TreeGrafter"/>
</dbReference>
<dbReference type="OrthoDB" id="412600at2759"/>
<comment type="pathway">
    <text evidence="6">Protein modification; protein ubiquitination.</text>
</comment>
<evidence type="ECO:0000259" key="8">
    <source>
        <dbReference type="PROSITE" id="PS50237"/>
    </source>
</evidence>
<proteinExistence type="inferred from homology"/>
<evidence type="ECO:0000256" key="2">
    <source>
        <dbReference type="ARBA" id="ARBA00006331"/>
    </source>
</evidence>
<feature type="domain" description="HECT" evidence="8">
    <location>
        <begin position="519"/>
        <end position="969"/>
    </location>
</feature>
<evidence type="ECO:0000256" key="6">
    <source>
        <dbReference type="RuleBase" id="RU369009"/>
    </source>
</evidence>
<dbReference type="GO" id="GO:0061630">
    <property type="term" value="F:ubiquitin protein ligase activity"/>
    <property type="evidence" value="ECO:0007669"/>
    <property type="project" value="UniProtKB-UniRule"/>
</dbReference>
<dbReference type="UniPathway" id="UPA00143"/>
<dbReference type="FunFam" id="3.30.2410.10:FF:000007">
    <property type="entry name" value="Putative E3 ubiquitin-protein ligase HECTD1"/>
    <property type="match status" value="1"/>
</dbReference>
<dbReference type="SMART" id="SM00119">
    <property type="entry name" value="HECTc"/>
    <property type="match status" value="1"/>
</dbReference>
<dbReference type="Gene3D" id="3.30.2160.10">
    <property type="entry name" value="Hect, E3 ligase catalytic domain"/>
    <property type="match status" value="1"/>
</dbReference>
<keyword evidence="10" id="KW-1185">Reference proteome</keyword>
<evidence type="ECO:0000313" key="10">
    <source>
        <dbReference type="Proteomes" id="UP000036403"/>
    </source>
</evidence>
<feature type="active site" description="Glycyl thioester intermediate" evidence="5">
    <location>
        <position position="938"/>
    </location>
</feature>
<dbReference type="InterPro" id="IPR000569">
    <property type="entry name" value="HECT_dom"/>
</dbReference>